<reference evidence="4" key="1">
    <citation type="submission" date="2017-07" db="EMBL/GenBank/DDBJ databases">
        <title>Comparative genome mining reveals phylogenetic distribution patterns of secondary metabolites in Amycolatopsis.</title>
        <authorList>
            <person name="Adamek M."/>
            <person name="Alanjary M."/>
            <person name="Sales-Ortells H."/>
            <person name="Goodfellow M."/>
            <person name="Bull A.T."/>
            <person name="Kalinowski J."/>
            <person name="Ziemert N."/>
        </authorList>
    </citation>
    <scope>NUCLEOTIDE SEQUENCE [LARGE SCALE GENOMIC DNA]</scope>
    <source>
        <strain evidence="4">H5</strain>
    </source>
</reference>
<evidence type="ECO:0000313" key="3">
    <source>
        <dbReference type="EMBL" id="OXM63810.1"/>
    </source>
</evidence>
<dbReference type="Gene3D" id="3.90.1010.20">
    <property type="match status" value="1"/>
</dbReference>
<dbReference type="RefSeq" id="WP_093950784.1">
    <property type="nucleotide sequence ID" value="NZ_NMUL01000031.1"/>
</dbReference>
<dbReference type="Pfam" id="PF04205">
    <property type="entry name" value="FMN_bind"/>
    <property type="match status" value="1"/>
</dbReference>
<proteinExistence type="predicted"/>
<comment type="caution">
    <text evidence="3">The sequence shown here is derived from an EMBL/GenBank/DDBJ whole genome shotgun (WGS) entry which is preliminary data.</text>
</comment>
<evidence type="ECO:0000313" key="4">
    <source>
        <dbReference type="Proteomes" id="UP000215199"/>
    </source>
</evidence>
<dbReference type="InterPro" id="IPR007329">
    <property type="entry name" value="FMN-bd"/>
</dbReference>
<dbReference type="GO" id="GO:0016020">
    <property type="term" value="C:membrane"/>
    <property type="evidence" value="ECO:0007669"/>
    <property type="project" value="InterPro"/>
</dbReference>
<evidence type="ECO:0000256" key="1">
    <source>
        <dbReference type="SAM" id="MobiDB-lite"/>
    </source>
</evidence>
<feature type="compositionally biased region" description="Polar residues" evidence="1">
    <location>
        <begin position="82"/>
        <end position="96"/>
    </location>
</feature>
<feature type="domain" description="FMN-binding" evidence="2">
    <location>
        <begin position="95"/>
        <end position="167"/>
    </location>
</feature>
<evidence type="ECO:0000259" key="2">
    <source>
        <dbReference type="SMART" id="SM00900"/>
    </source>
</evidence>
<feature type="region of interest" description="Disordered" evidence="1">
    <location>
        <begin position="40"/>
        <end position="96"/>
    </location>
</feature>
<gene>
    <name evidence="3" type="ORF">CF165_29145</name>
</gene>
<organism evidence="3 4">
    <name type="scientific">Amycolatopsis vastitatis</name>
    <dbReference type="NCBI Taxonomy" id="1905142"/>
    <lineage>
        <taxon>Bacteria</taxon>
        <taxon>Bacillati</taxon>
        <taxon>Actinomycetota</taxon>
        <taxon>Actinomycetes</taxon>
        <taxon>Pseudonocardiales</taxon>
        <taxon>Pseudonocardiaceae</taxon>
        <taxon>Amycolatopsis</taxon>
    </lineage>
</organism>
<sequence length="170" mass="17360">MKKTIFVVALSIAGFIAVWRFEPGPVHNTAAVAQAPPVSVTVPSTSAAPTTTPTTTPAAPSTSADQPAPSTSDSPSTRDTSGETVTTQGSAESSRYGTVQVQVTFTGSRIAVITLLQAPDGGRSLTALPKLQQEAIKAQSAAIDTVTGATETSESYKTSLQAAIDARGNR</sequence>
<dbReference type="GO" id="GO:0010181">
    <property type="term" value="F:FMN binding"/>
    <property type="evidence" value="ECO:0007669"/>
    <property type="project" value="InterPro"/>
</dbReference>
<name>A0A229SYG7_9PSEU</name>
<keyword evidence="4" id="KW-1185">Reference proteome</keyword>
<dbReference type="OrthoDB" id="8099475at2"/>
<dbReference type="AlphaFoldDB" id="A0A229SYG7"/>
<dbReference type="EMBL" id="NMUL01000031">
    <property type="protein sequence ID" value="OXM63810.1"/>
    <property type="molecule type" value="Genomic_DNA"/>
</dbReference>
<protein>
    <submittedName>
        <fullName evidence="3">FMN-binding domain-containing protein</fullName>
    </submittedName>
</protein>
<dbReference type="Proteomes" id="UP000215199">
    <property type="component" value="Unassembled WGS sequence"/>
</dbReference>
<feature type="compositionally biased region" description="Low complexity" evidence="1">
    <location>
        <begin position="40"/>
        <end position="79"/>
    </location>
</feature>
<accession>A0A229SYG7</accession>
<dbReference type="SMART" id="SM00900">
    <property type="entry name" value="FMN_bind"/>
    <property type="match status" value="1"/>
</dbReference>